<dbReference type="PROSITE" id="PS50173">
    <property type="entry name" value="UMUC"/>
    <property type="match status" value="1"/>
</dbReference>
<name>A0ABX1NA58_9RHOO</name>
<keyword evidence="2" id="KW-0227">DNA damage</keyword>
<keyword evidence="4" id="KW-0234">DNA repair</keyword>
<evidence type="ECO:0000259" key="6">
    <source>
        <dbReference type="PROSITE" id="PS50173"/>
    </source>
</evidence>
<dbReference type="InterPro" id="IPR050116">
    <property type="entry name" value="DNA_polymerase-Y"/>
</dbReference>
<dbReference type="InterPro" id="IPR001126">
    <property type="entry name" value="UmuC"/>
</dbReference>
<dbReference type="Pfam" id="PF11799">
    <property type="entry name" value="IMS_C"/>
    <property type="match status" value="1"/>
</dbReference>
<evidence type="ECO:0000256" key="3">
    <source>
        <dbReference type="ARBA" id="ARBA00023199"/>
    </source>
</evidence>
<accession>A0ABX1NA58</accession>
<dbReference type="InterPro" id="IPR036775">
    <property type="entry name" value="DNA_pol_Y-fam_lit_finger_sf"/>
</dbReference>
<dbReference type="GO" id="GO:0003887">
    <property type="term" value="F:DNA-directed DNA polymerase activity"/>
    <property type="evidence" value="ECO:0007669"/>
    <property type="project" value="UniProtKB-EC"/>
</dbReference>
<evidence type="ECO:0000256" key="4">
    <source>
        <dbReference type="ARBA" id="ARBA00023204"/>
    </source>
</evidence>
<dbReference type="NCBIfam" id="NF002955">
    <property type="entry name" value="PRK03609.1"/>
    <property type="match status" value="1"/>
</dbReference>
<dbReference type="Gene3D" id="1.10.150.20">
    <property type="entry name" value="5' to 3' exonuclease, C-terminal subdomain"/>
    <property type="match status" value="1"/>
</dbReference>
<dbReference type="InterPro" id="IPR043128">
    <property type="entry name" value="Rev_trsase/Diguanyl_cyclase"/>
</dbReference>
<dbReference type="Gene3D" id="3.30.1490.100">
    <property type="entry name" value="DNA polymerase, Y-family, little finger domain"/>
    <property type="match status" value="1"/>
</dbReference>
<dbReference type="Gene3D" id="3.40.1170.60">
    <property type="match status" value="1"/>
</dbReference>
<dbReference type="SUPFAM" id="SSF56672">
    <property type="entry name" value="DNA/RNA polymerases"/>
    <property type="match status" value="1"/>
</dbReference>
<dbReference type="PANTHER" id="PTHR11076:SF34">
    <property type="entry name" value="PROTEIN UMUC"/>
    <property type="match status" value="1"/>
</dbReference>
<comment type="caution">
    <text evidence="7">The sequence shown here is derived from an EMBL/GenBank/DDBJ whole genome shotgun (WGS) entry which is preliminary data.</text>
</comment>
<dbReference type="PANTHER" id="PTHR11076">
    <property type="entry name" value="DNA REPAIR POLYMERASE UMUC / TRANSFERASE FAMILY MEMBER"/>
    <property type="match status" value="1"/>
</dbReference>
<comment type="similarity">
    <text evidence="1">Belongs to the DNA polymerase type-Y family.</text>
</comment>
<keyword evidence="7" id="KW-0548">Nucleotidyltransferase</keyword>
<dbReference type="Pfam" id="PF13438">
    <property type="entry name" value="DUF4113"/>
    <property type="match status" value="1"/>
</dbReference>
<organism evidence="7 8">
    <name type="scientific">Aromatoleum toluolicum</name>
    <dbReference type="NCBI Taxonomy" id="90060"/>
    <lineage>
        <taxon>Bacteria</taxon>
        <taxon>Pseudomonadati</taxon>
        <taxon>Pseudomonadota</taxon>
        <taxon>Betaproteobacteria</taxon>
        <taxon>Rhodocyclales</taxon>
        <taxon>Rhodocyclaceae</taxon>
        <taxon>Aromatoleum</taxon>
    </lineage>
</organism>
<evidence type="ECO:0000313" key="8">
    <source>
        <dbReference type="Proteomes" id="UP000634522"/>
    </source>
</evidence>
<dbReference type="EC" id="2.7.7.7" evidence="7"/>
<sequence>MTVFALVDANNFYASCEKLFDPRLAGKPVVVLSNNDGCVVARSAEAKALGVPMGAPWHQLRDLARREGIAAFSSNYPLYACMSNRLVEVLGQFCPRLEVYSIDESFLDLEGFALQDPEGLTGYGRKIRRRVRDWLGLHVCVGIGPTKTLAKLANHCAKKGLAGADGVCDFAVMTDGELTSLYHQISAGEVWGVGRKIAARLEDMGIKTVRELHDADPDTIRARFSVVLERTVRELRGVSCLNLEEMAPAKQQIMSSRSFGQYVYELAELREAVGSYMGKAAEKLRAQHSVAGAVQVHIRTNPFKPKEPQYQRTATVPLPSPTADTRELTAWALRLLDDMYKPGFAYQKAGVMLCELRPQSVVQGCLFSAPAVDEQSEALMRALDAINAKWGRGTLRSSAEGITKTWQMRRGNLSPAYTTSWEDVPCVRAI</sequence>
<evidence type="ECO:0000256" key="1">
    <source>
        <dbReference type="ARBA" id="ARBA00010945"/>
    </source>
</evidence>
<dbReference type="SUPFAM" id="SSF100879">
    <property type="entry name" value="Lesion bypass DNA polymerase (Y-family), little finger domain"/>
    <property type="match status" value="1"/>
</dbReference>
<keyword evidence="5" id="KW-0742">SOS response</keyword>
<keyword evidence="3" id="KW-0741">SOS mutagenesis</keyword>
<dbReference type="InterPro" id="IPR017961">
    <property type="entry name" value="DNA_pol_Y-fam_little_finger"/>
</dbReference>
<dbReference type="Proteomes" id="UP000634522">
    <property type="component" value="Unassembled WGS sequence"/>
</dbReference>
<dbReference type="EMBL" id="WTVS01000002">
    <property type="protein sequence ID" value="NMF96172.1"/>
    <property type="molecule type" value="Genomic_DNA"/>
</dbReference>
<dbReference type="RefSeq" id="WP_169137301.1">
    <property type="nucleotide sequence ID" value="NZ_WTVS01000002.1"/>
</dbReference>
<dbReference type="CDD" id="cd01700">
    <property type="entry name" value="PolY_Pol_V_umuC"/>
    <property type="match status" value="1"/>
</dbReference>
<dbReference type="InterPro" id="IPR043502">
    <property type="entry name" value="DNA/RNA_pol_sf"/>
</dbReference>
<evidence type="ECO:0000256" key="5">
    <source>
        <dbReference type="ARBA" id="ARBA00023236"/>
    </source>
</evidence>
<proteinExistence type="inferred from homology"/>
<keyword evidence="7" id="KW-0808">Transferase</keyword>
<evidence type="ECO:0000313" key="7">
    <source>
        <dbReference type="EMBL" id="NMF96172.1"/>
    </source>
</evidence>
<dbReference type="InterPro" id="IPR025188">
    <property type="entry name" value="DUF4113"/>
</dbReference>
<evidence type="ECO:0000256" key="2">
    <source>
        <dbReference type="ARBA" id="ARBA00022763"/>
    </source>
</evidence>
<reference evidence="7 8" key="1">
    <citation type="submission" date="2019-12" db="EMBL/GenBank/DDBJ databases">
        <title>Comparative genomics gives insights into the taxonomy of the Azoarcus-Aromatoleum group and reveals separate origins of nif in the plant-associated Azoarcus and non-plant-associated Aromatoleum sub-groups.</title>
        <authorList>
            <person name="Lafos M."/>
            <person name="Maluk M."/>
            <person name="Batista M."/>
            <person name="Junghare M."/>
            <person name="Carmona M."/>
            <person name="Faoro H."/>
            <person name="Cruz L.M."/>
            <person name="Battistoni F."/>
            <person name="De Souza E."/>
            <person name="Pedrosa F."/>
            <person name="Chen W.-M."/>
            <person name="Poole P.S."/>
            <person name="Dixon R.A."/>
            <person name="James E.K."/>
        </authorList>
    </citation>
    <scope>NUCLEOTIDE SEQUENCE [LARGE SCALE GENOMIC DNA]</scope>
    <source>
        <strain evidence="7 8">T</strain>
    </source>
</reference>
<dbReference type="Pfam" id="PF00817">
    <property type="entry name" value="IMS"/>
    <property type="match status" value="1"/>
</dbReference>
<keyword evidence="8" id="KW-1185">Reference proteome</keyword>
<gene>
    <name evidence="7" type="primary">umuC</name>
    <name evidence="7" type="ORF">GPA27_02020</name>
</gene>
<protein>
    <submittedName>
        <fullName evidence="7">Translesion error-prone DNA polymerase V subunit UmuC</fullName>
        <ecNumber evidence="7">2.7.7.7</ecNumber>
    </submittedName>
</protein>
<dbReference type="Gene3D" id="3.30.70.270">
    <property type="match status" value="1"/>
</dbReference>
<feature type="domain" description="UmuC" evidence="6">
    <location>
        <begin position="4"/>
        <end position="194"/>
    </location>
</feature>